<dbReference type="Gene3D" id="2.60.40.2810">
    <property type="match status" value="4"/>
</dbReference>
<dbReference type="SUPFAM" id="SSF63829">
    <property type="entry name" value="Calcium-dependent phosphotriesterase"/>
    <property type="match status" value="2"/>
</dbReference>
<dbReference type="Gene3D" id="2.150.10.10">
    <property type="entry name" value="Serralysin-like metalloprotease, C-terminal"/>
    <property type="match status" value="1"/>
</dbReference>
<protein>
    <submittedName>
        <fullName evidence="2">Hemolysin, plasmid</fullName>
    </submittedName>
</protein>
<organism evidence="2 3">
    <name type="scientific">Urbifossiella limnaea</name>
    <dbReference type="NCBI Taxonomy" id="2528023"/>
    <lineage>
        <taxon>Bacteria</taxon>
        <taxon>Pseudomonadati</taxon>
        <taxon>Planctomycetota</taxon>
        <taxon>Planctomycetia</taxon>
        <taxon>Gemmatales</taxon>
        <taxon>Gemmataceae</taxon>
        <taxon>Urbifossiella</taxon>
    </lineage>
</organism>
<dbReference type="GO" id="GO:0016020">
    <property type="term" value="C:membrane"/>
    <property type="evidence" value="ECO:0007669"/>
    <property type="project" value="InterPro"/>
</dbReference>
<dbReference type="PANTHER" id="PTHR34720">
    <property type="entry name" value="MICROCYSTIN DEPENDENT PROTEIN"/>
    <property type="match status" value="1"/>
</dbReference>
<feature type="domain" description="RapA2 cadherin-like" evidence="1">
    <location>
        <begin position="1879"/>
        <end position="1945"/>
    </location>
</feature>
<evidence type="ECO:0000259" key="1">
    <source>
        <dbReference type="Pfam" id="PF17803"/>
    </source>
</evidence>
<evidence type="ECO:0000313" key="2">
    <source>
        <dbReference type="EMBL" id="QDU18781.1"/>
    </source>
</evidence>
<dbReference type="SUPFAM" id="SSF141072">
    <property type="entry name" value="CalX-like"/>
    <property type="match status" value="3"/>
</dbReference>
<dbReference type="SUPFAM" id="SSF101898">
    <property type="entry name" value="NHL repeat"/>
    <property type="match status" value="1"/>
</dbReference>
<dbReference type="PANTHER" id="PTHR34720:SF9">
    <property type="entry name" value="BLR4714 PROTEIN"/>
    <property type="match status" value="1"/>
</dbReference>
<feature type="domain" description="RapA2 cadherin-like" evidence="1">
    <location>
        <begin position="1983"/>
        <end position="2052"/>
    </location>
</feature>
<dbReference type="NCBIfam" id="NF012211">
    <property type="entry name" value="tand_rpt_95"/>
    <property type="match status" value="13"/>
</dbReference>
<dbReference type="SUPFAM" id="SSF49313">
    <property type="entry name" value="Cadherin-like"/>
    <property type="match status" value="2"/>
</dbReference>
<dbReference type="Pfam" id="PF17963">
    <property type="entry name" value="Big_9"/>
    <property type="match status" value="7"/>
</dbReference>
<dbReference type="Pfam" id="PF17164">
    <property type="entry name" value="DUF5122"/>
    <property type="match status" value="9"/>
</dbReference>
<dbReference type="NCBIfam" id="TIGR02608">
    <property type="entry name" value="delta_60_rpt"/>
    <property type="match status" value="10"/>
</dbReference>
<dbReference type="PRINTS" id="PR00313">
    <property type="entry name" value="CABNDNGRPT"/>
</dbReference>
<dbReference type="InterPro" id="IPR013783">
    <property type="entry name" value="Ig-like_fold"/>
</dbReference>
<evidence type="ECO:0000313" key="3">
    <source>
        <dbReference type="Proteomes" id="UP000319576"/>
    </source>
</evidence>
<dbReference type="Pfam" id="PF00353">
    <property type="entry name" value="HemolysinCabind"/>
    <property type="match status" value="2"/>
</dbReference>
<dbReference type="GO" id="GO:0005509">
    <property type="term" value="F:calcium ion binding"/>
    <property type="evidence" value="ECO:0007669"/>
    <property type="project" value="InterPro"/>
</dbReference>
<dbReference type="InterPro" id="IPR038081">
    <property type="entry name" value="CalX-like_sf"/>
</dbReference>
<dbReference type="NCBIfam" id="TIGR01965">
    <property type="entry name" value="VCBS_repeat"/>
    <property type="match status" value="3"/>
</dbReference>
<gene>
    <name evidence="2" type="primary">hlyA_1</name>
    <name evidence="2" type="ORF">ETAA1_06770</name>
</gene>
<dbReference type="InterPro" id="IPR018511">
    <property type="entry name" value="Hemolysin-typ_Ca-bd_CS"/>
</dbReference>
<feature type="domain" description="RapA2 cadherin-like" evidence="1">
    <location>
        <begin position="1776"/>
        <end position="1852"/>
    </location>
</feature>
<dbReference type="Pfam" id="PF17803">
    <property type="entry name" value="Cadherin_4"/>
    <property type="match status" value="4"/>
</dbReference>
<dbReference type="Gene3D" id="2.80.10.50">
    <property type="match status" value="5"/>
</dbReference>
<dbReference type="InterPro" id="IPR013431">
    <property type="entry name" value="Delta_60_rpt"/>
</dbReference>
<dbReference type="InterPro" id="IPR015919">
    <property type="entry name" value="Cadherin-like_sf"/>
</dbReference>
<keyword evidence="3" id="KW-1185">Reference proteome</keyword>
<dbReference type="InterPro" id="IPR010221">
    <property type="entry name" value="VCBS_dom"/>
</dbReference>
<reference evidence="2 3" key="1">
    <citation type="submission" date="2019-02" db="EMBL/GenBank/DDBJ databases">
        <title>Deep-cultivation of Planctomycetes and their phenomic and genomic characterization uncovers novel biology.</title>
        <authorList>
            <person name="Wiegand S."/>
            <person name="Jogler M."/>
            <person name="Boedeker C."/>
            <person name="Pinto D."/>
            <person name="Vollmers J."/>
            <person name="Rivas-Marin E."/>
            <person name="Kohn T."/>
            <person name="Peeters S.H."/>
            <person name="Heuer A."/>
            <person name="Rast P."/>
            <person name="Oberbeckmann S."/>
            <person name="Bunk B."/>
            <person name="Jeske O."/>
            <person name="Meyerdierks A."/>
            <person name="Storesund J.E."/>
            <person name="Kallscheuer N."/>
            <person name="Luecker S."/>
            <person name="Lage O.M."/>
            <person name="Pohl T."/>
            <person name="Merkel B.J."/>
            <person name="Hornburger P."/>
            <person name="Mueller R.-W."/>
            <person name="Bruemmer F."/>
            <person name="Labrenz M."/>
            <person name="Spormann A.M."/>
            <person name="Op den Camp H."/>
            <person name="Overmann J."/>
            <person name="Amann R."/>
            <person name="Jetten M.S.M."/>
            <person name="Mascher T."/>
            <person name="Medema M.H."/>
            <person name="Devos D.P."/>
            <person name="Kaster A.-K."/>
            <person name="Ovreas L."/>
            <person name="Rohde M."/>
            <person name="Galperin M.Y."/>
            <person name="Jogler C."/>
        </authorList>
    </citation>
    <scope>NUCLEOTIDE SEQUENCE [LARGE SCALE GENOMIC DNA]</scope>
    <source>
        <strain evidence="2 3">ETA_A1</strain>
    </source>
</reference>
<name>A0A517XMP9_9BACT</name>
<dbReference type="Proteomes" id="UP000319576">
    <property type="component" value="Chromosome"/>
</dbReference>
<dbReference type="Gene3D" id="2.60.40.3440">
    <property type="match status" value="7"/>
</dbReference>
<dbReference type="Gene3D" id="2.60.40.10">
    <property type="entry name" value="Immunoglobulins"/>
    <property type="match status" value="1"/>
</dbReference>
<dbReference type="InterPro" id="IPR011049">
    <property type="entry name" value="Serralysin-like_metalloprot_C"/>
</dbReference>
<dbReference type="SUPFAM" id="SSF51120">
    <property type="entry name" value="beta-Roll"/>
    <property type="match status" value="1"/>
</dbReference>
<dbReference type="InterPro" id="IPR001343">
    <property type="entry name" value="Hemolysn_Ca-bd"/>
</dbReference>
<sequence>MRRQPPPPARRPLPRLRRPHLGLEFLEGRDVPATLTLALDTAALVENGPAATGTVTRTGDLSQALAVAVANSDATEASAPAAVTIAAGQASATFAVSPVDDTIVDGTQGVTLTATAQTGSLVVRPDPTFGAGGFADTPALRGGSSLNPGGVLVRPDGSIVAAASVADGGQGWAVQFQNADGSGALTSYVFFPGYADPGTAYAVVPQGNKILVAGDARNNGVTDWAVARLNANGTLDFTFGNNGTLVIPHLGYDSIYDLEVAADGTLLVGGYWADSPDFRVTRLTADGAVIGSASVPVRAAQVDERAYGSVADMALDASGRLILAGTATVYTASTGAEKERLSAVVRLDANLTPDATFGPGGVRTLTGSSFGTFDRADVVAVEAVGTNVVVGGTAWGANQTNGRFAVARFTADGTLDTSFAGDGTTTLSLGAAGDLDNAEAFDLAVQADGKLVVAGYSWRTGNGTNQALARFAADGTPDANFNGTGFYVAADYPQQASFEQLNAVALQADGRLVAQAGGSVSVTNGNVTTSVYKQWLGRFDMATGEALTATASLTVADDDPSLTLTISPATFGENGGSATATVTRSNLDMDSELVVTLTSSDATEADVPVTISLAAGQASATFLVTGVDDAEPDGTRAVTITAAAGGLTATAGVTVTDDEPAGPSLVVTISPAGVLEQTGAAAATGTVTRYGFPLDQPLVVTLTSSDTTEATVPGTVTIPAGATSATFAVVTVDDALTDGTQAVTITATATAAGLSGAISYDTSWGSGGWVSGYVRGRVAVGADGKLVVAGTAGTVGSNADFSVRRFNPNGTTDTTFGSSGYVQLNPVGASDQVEAVLVQPDGMVVVAGSGVTTGTTTGEMVVVRLRANGTLDATGFGTGGVVRLTFGSGVAAGVLDAALQADGKVVLSGFIGTDFAVVRLNADGSPDATFGTGGVVRTAALSAAGAKAHGVAVAPDGKIVAVGVDGEGTASSVLVVARYSAAGVPDGSFGNSGVSTVASSGYDQRGTDVAVRADGKVLVGVRLRNTSNGTYDYAVMRFNADGSPDNGFGTGGAYVEPTASAVGGPARLVHQADGRVLLAGTAGSFYVRFVRLTADGGVENTANGAWSASSTEGLAQDAAGNIYLAYNYGSGGTSGYVDRYKSAGVAVSGAAGLSVLDNEPFAAAPDSFTTAEETPLTVGGSGVRGNDTVAAPLSATSVTAEVVTGPTRGTLAFNADGSFTYTPQADFAGTDTFTYRLRDGAGVSNVATVTLTVTNVNDAPVAATDAYTVAEDTVLTVAGTTGTTSLTMVSDAGDWIGQGRTYNLSPSTGNFSVSGSASYLTVNYQNPNNGSDYWTLQFRSRFDTEPLAVGQYLGATRAAFRTPGTPGMDITGQHRGSNTLTGFFTVLQIEVSPTGQVTRFSADFEQHSEGGTPALRGSVRFNYSPAAIGVLFNDTDPDADVLTAAVVTGPAHGQLALNPNGTFTYTPDANYSGADSFTYVASDGQLTSNVATVNLTVTAVNDAPVGAADSATTAEDTAVVIDVLANDTDIENNALTIGALTQPQFGSVAVQNGRVLYTPPANWNGTTSFTYRPSDVVGAGPNGNVTTVTVTVTPAPDAPVAGANSYTTDQGVTLSVSAPGVLGNDADADGDALAAAVVTGPANGVLTLNADGSFTYAPDPAFYGTDSFTYAAADGTGLSATATVTLTVLRTNDPPVAQDDGATTTEDVQVGIAVIANDSDPNGDAIVAVMYTQPANGTAAYSPNDGRIYYLPRANWSGTDTFTYRAYDGRAYSDPATVTVTVLPVNDAPVAFNDFFQVTEDTPRTVTLVEPNRPLGVLWNDTDVEGTALTATVVAGPTSGTLTLNADGSFTYTPAPNFSGTDQFYYRASDGQAQGNVALVTLSVTPVNDVPVGNPDFLTTTEDTPLAIPYGAAAGAVTANDTDADDASSLLTIGAYTQPANGTLEPGVTFGGLIYRPRANWSGTDTFQYRPMDRGQLLGNWTTVTITVNPVNDAPTGRPDSYTVAEDGVLSVPAAGVLANDTDVEGSPFTAQLVTGPANGSLSLAADGSFTYTPNANFVGTDAFTYRPVEGTLQGAITTVTLTVTAVNDPPTANPDAYTVAEDGVLTVSGTAVALDQQSLLTGQFYNAGLSGTNWQQSVVAGRAGTLASFDLFIYSASTVGAAFDAVVYRGAPWQTSTPLYTFRLTVTAAMLNQWVTFDTTAAGIALAAGETFTIGTRNGSGPTVGILGSFSANGESYAPGRLWYNGSALGTGSAYNQDLAFRTRLAGVGGVLGNDTDPENNPLAAVLVTGPAHGTLSLGADGGFTYTPAANYFGPDSFTYKASDGALDSNTTTVSLTVTPVNDAPTIADVPTLTIPEDAGPVTVTLTGIGAGPGESQPLTVQVASSNPALIPTPTLGYTSPGGTGTVTFAPAANAGGTANITVIVNDGALSRSVSFEVIVSPVNDAPAGLPDSVTTNEDTAATGNVLGNDGDIDGDPVTAQLASNPTNGTLALNPNGTFTYTPNADWNGTDTFTYRPFDGQLAGDPVTVTIDVRPVNDAPAAAADNGTVTEDGVITVAVLANDTDADGDALTVTGATNGANGTVTVTPTGVTYTPAADFFGTDSFTYTASDGNGGTATGTVSVTVSPVDDAPTLDTIAAVTVAEDAGPQTVSLGGIGAGGGESQPLTVTATSSNPALLPTPTISYASPNATGTLTFTPAADAFGSATITVVVGDGSLTTTRTFTVTVTPVNDAPTLNALGNVSILEDAAQQAVSLSGIGAGPNESQALTVTATSSNPALIPTPAVTYTSPGATGTLRFTPAANASGTATITVTVGDGALTVSRQFTVTVTPVNDAPNFTAGASQSVAAGSGPRTVSGWATGISRGPADEAGQGLAFTVTTTNAALFVAAPTIDAAGALSFVPEANATGTATVTVVLKDTGGTADGGADTSATRTFTITLTSNGLPTTPGVRLVGTGLVITGANTNDSITVSPQSNNRVRVQGSLNGSSVNQTFTGVTAVRVDAEGGNDSINLSALALPTWVDAGAGNDTVTGGSGADQIYLGDGNDTADGGGGNDLVAGGTGEDLIQGGAGDDDLYGGDGDDFVIGGPGVDDLYGGLGNDILVGGTAAVRSGSDSLRKVLTDWNPAATGTGGYANIRSRLRITDDGAADRLRGDAGTDWFWVGGADLELDTPEQRN</sequence>
<dbReference type="RefSeq" id="WP_145234297.1">
    <property type="nucleotide sequence ID" value="NZ_CP036273.1"/>
</dbReference>
<feature type="domain" description="RapA2 cadherin-like" evidence="1">
    <location>
        <begin position="2079"/>
        <end position="2114"/>
    </location>
</feature>
<accession>A0A517XMP9</accession>
<dbReference type="PROSITE" id="PS00330">
    <property type="entry name" value="HEMOLYSIN_CALCIUM"/>
    <property type="match status" value="1"/>
</dbReference>
<dbReference type="EMBL" id="CP036273">
    <property type="protein sequence ID" value="QDU18781.1"/>
    <property type="molecule type" value="Genomic_DNA"/>
</dbReference>
<dbReference type="KEGG" id="uli:ETAA1_06770"/>
<proteinExistence type="predicted"/>
<dbReference type="OrthoDB" id="292060at2"/>
<dbReference type="Gene3D" id="2.60.40.2030">
    <property type="match status" value="1"/>
</dbReference>
<dbReference type="InterPro" id="IPR040853">
    <property type="entry name" value="RapA2_cadherin-like"/>
</dbReference>